<comment type="caution">
    <text evidence="1">The sequence shown here is derived from an EMBL/GenBank/DDBJ whole genome shotgun (WGS) entry which is preliminary data.</text>
</comment>
<protein>
    <submittedName>
        <fullName evidence="1">Uncharacterized protein</fullName>
    </submittedName>
</protein>
<dbReference type="EMBL" id="JBANQN010000001">
    <property type="protein sequence ID" value="KAK6803487.1"/>
    <property type="molecule type" value="Genomic_DNA"/>
</dbReference>
<sequence>MVGFSSCAFFFLDLIFLKNTS</sequence>
<dbReference type="AlphaFoldDB" id="A0AAN8UDQ9"/>
<reference evidence="1 2" key="1">
    <citation type="submission" date="2024-02" db="EMBL/GenBank/DDBJ databases">
        <title>de novo genome assembly of Solanum bulbocastanum strain 11H21.</title>
        <authorList>
            <person name="Hosaka A.J."/>
        </authorList>
    </citation>
    <scope>NUCLEOTIDE SEQUENCE [LARGE SCALE GENOMIC DNA]</scope>
    <source>
        <tissue evidence="1">Young leaves</tissue>
    </source>
</reference>
<accession>A0AAN8UDQ9</accession>
<organism evidence="1 2">
    <name type="scientific">Solanum bulbocastanum</name>
    <name type="common">Wild potato</name>
    <dbReference type="NCBI Taxonomy" id="147425"/>
    <lineage>
        <taxon>Eukaryota</taxon>
        <taxon>Viridiplantae</taxon>
        <taxon>Streptophyta</taxon>
        <taxon>Embryophyta</taxon>
        <taxon>Tracheophyta</taxon>
        <taxon>Spermatophyta</taxon>
        <taxon>Magnoliopsida</taxon>
        <taxon>eudicotyledons</taxon>
        <taxon>Gunneridae</taxon>
        <taxon>Pentapetalae</taxon>
        <taxon>asterids</taxon>
        <taxon>lamiids</taxon>
        <taxon>Solanales</taxon>
        <taxon>Solanaceae</taxon>
        <taxon>Solanoideae</taxon>
        <taxon>Solaneae</taxon>
        <taxon>Solanum</taxon>
    </lineage>
</organism>
<evidence type="ECO:0000313" key="1">
    <source>
        <dbReference type="EMBL" id="KAK6803487.1"/>
    </source>
</evidence>
<proteinExistence type="predicted"/>
<gene>
    <name evidence="1" type="ORF">RDI58_001271</name>
</gene>
<keyword evidence="2" id="KW-1185">Reference proteome</keyword>
<name>A0AAN8UDQ9_SOLBU</name>
<evidence type="ECO:0000313" key="2">
    <source>
        <dbReference type="Proteomes" id="UP001371456"/>
    </source>
</evidence>
<dbReference type="Proteomes" id="UP001371456">
    <property type="component" value="Unassembled WGS sequence"/>
</dbReference>